<dbReference type="InterPro" id="IPR001453">
    <property type="entry name" value="MoaB/Mog_dom"/>
</dbReference>
<evidence type="ECO:0000256" key="6">
    <source>
        <dbReference type="ARBA" id="ARBA00022741"/>
    </source>
</evidence>
<dbReference type="Pfam" id="PF00994">
    <property type="entry name" value="MoCF_biosynth"/>
    <property type="match status" value="1"/>
</dbReference>
<gene>
    <name evidence="12" type="ordered locus">AZC_1431</name>
</gene>
<dbReference type="NCBIfam" id="TIGR00177">
    <property type="entry name" value="molyb_syn"/>
    <property type="match status" value="1"/>
</dbReference>
<dbReference type="GO" id="GO:0006777">
    <property type="term" value="P:Mo-molybdopterin cofactor biosynthetic process"/>
    <property type="evidence" value="ECO:0007669"/>
    <property type="project" value="UniProtKB-KW"/>
</dbReference>
<proteinExistence type="inferred from homology"/>
<evidence type="ECO:0000259" key="11">
    <source>
        <dbReference type="SMART" id="SM00852"/>
    </source>
</evidence>
<reference evidence="12 13" key="1">
    <citation type="journal article" date="2007" name="Appl. Environ. Microbiol.">
        <title>Rhizobial factors required for stem nodule maturation and maintenance in Sesbania rostrata-Azorhizobium caulinodans ORS571 symbiosis.</title>
        <authorList>
            <person name="Suzuki S."/>
            <person name="Aono T."/>
            <person name="Lee KB."/>
            <person name="Suzuki T."/>
            <person name="Liu CT."/>
            <person name="Miwa H."/>
            <person name="Wakao S."/>
            <person name="Iki T."/>
            <person name="Oyaizu H."/>
        </authorList>
    </citation>
    <scope>NUCLEOTIDE SEQUENCE [LARGE SCALE GENOMIC DNA]</scope>
    <source>
        <strain evidence="13">ATCC 43989 / DSM 5975 / JCM 20966 / LMG 6465 / NBRC 14845 / NCIMB 13405 / ORS 571</strain>
    </source>
</reference>
<dbReference type="SMART" id="SM00852">
    <property type="entry name" value="MoCF_biosynth"/>
    <property type="match status" value="1"/>
</dbReference>
<dbReference type="Proteomes" id="UP000000270">
    <property type="component" value="Chromosome"/>
</dbReference>
<accession>A8HWV5</accession>
<dbReference type="EC" id="2.7.7.75" evidence="3"/>
<evidence type="ECO:0000256" key="9">
    <source>
        <dbReference type="ARBA" id="ARBA00051131"/>
    </source>
</evidence>
<evidence type="ECO:0000256" key="8">
    <source>
        <dbReference type="ARBA" id="ARBA00023150"/>
    </source>
</evidence>
<reference evidence="13" key="2">
    <citation type="submission" date="2007-04" db="EMBL/GenBank/DDBJ databases">
        <title>Complete genome sequence of the nitrogen-fixing bacterium Azorhizobium caulinodans ORS571.</title>
        <authorList>
            <person name="Lee K.B."/>
            <person name="Backer P.D."/>
            <person name="Aono T."/>
            <person name="Liu C.T."/>
            <person name="Suzuki S."/>
            <person name="Suzuki T."/>
            <person name="Kaneko T."/>
            <person name="Yamada M."/>
            <person name="Tabata S."/>
            <person name="Kupfer D.M."/>
            <person name="Najar F.Z."/>
            <person name="Wiley G.B."/>
            <person name="Roe B."/>
            <person name="Binnewies T."/>
            <person name="Ussery D."/>
            <person name="Vereecke D."/>
            <person name="Gevers D."/>
            <person name="Holsters M."/>
            <person name="Oyaizu H."/>
        </authorList>
    </citation>
    <scope>NUCLEOTIDE SEQUENCE [LARGE SCALE GENOMIC DNA]</scope>
    <source>
        <strain evidence="13">ATCC 43989 / DSM 5975 / JCM 20966 / LMG 6465 / NBRC 14845 / NCIMB 13405 / ORS 571</strain>
    </source>
</reference>
<sequence length="173" mass="18504">MVRIGLLTISDRASRGDYVDRSGPAMEEWLALALTSPWEPVRRVVPDGIDSVRAELLRMCDQEHLDLILASGGTGPSPRDLTPEAVASVLHKELPGFGEEMRRASLKDVPTAILSRQTAGVRGATLIITLPGKPAAIATCLEAVFAAVPYALDLIGAGRVETNPAVIRAFRPE</sequence>
<dbReference type="STRING" id="438753.AZC_1431"/>
<comment type="catalytic activity">
    <reaction evidence="9">
        <text>molybdopterin + ATP + H(+) = adenylyl-molybdopterin + diphosphate</text>
        <dbReference type="Rhea" id="RHEA:31331"/>
        <dbReference type="ChEBI" id="CHEBI:15378"/>
        <dbReference type="ChEBI" id="CHEBI:30616"/>
        <dbReference type="ChEBI" id="CHEBI:33019"/>
        <dbReference type="ChEBI" id="CHEBI:58698"/>
        <dbReference type="ChEBI" id="CHEBI:62727"/>
        <dbReference type="EC" id="2.7.7.75"/>
    </reaction>
</comment>
<evidence type="ECO:0000313" key="12">
    <source>
        <dbReference type="EMBL" id="BAF87429.1"/>
    </source>
</evidence>
<evidence type="ECO:0000256" key="4">
    <source>
        <dbReference type="ARBA" id="ARBA00013491"/>
    </source>
</evidence>
<dbReference type="GO" id="GO:0005524">
    <property type="term" value="F:ATP binding"/>
    <property type="evidence" value="ECO:0007669"/>
    <property type="project" value="UniProtKB-KW"/>
</dbReference>
<dbReference type="KEGG" id="azc:AZC_1431"/>
<name>A8HWV5_AZOC5</name>
<dbReference type="HOGENOM" id="CLU_077358_1_0_5"/>
<organism evidence="12 13">
    <name type="scientific">Azorhizobium caulinodans (strain ATCC 43989 / DSM 5975 / JCM 20966 / LMG 6465 / NBRC 14845 / NCIMB 13405 / ORS 571)</name>
    <dbReference type="NCBI Taxonomy" id="438753"/>
    <lineage>
        <taxon>Bacteria</taxon>
        <taxon>Pseudomonadati</taxon>
        <taxon>Pseudomonadota</taxon>
        <taxon>Alphaproteobacteria</taxon>
        <taxon>Hyphomicrobiales</taxon>
        <taxon>Xanthobacteraceae</taxon>
        <taxon>Azorhizobium</taxon>
    </lineage>
</organism>
<dbReference type="InterPro" id="IPR051920">
    <property type="entry name" value="MPT_Adenylyltrnsfr/MoaC-Rel"/>
</dbReference>
<dbReference type="CDD" id="cd00886">
    <property type="entry name" value="MogA_MoaB"/>
    <property type="match status" value="1"/>
</dbReference>
<dbReference type="PANTHER" id="PTHR43764:SF1">
    <property type="entry name" value="MOLYBDOPTERIN MOLYBDOTRANSFERASE"/>
    <property type="match status" value="1"/>
</dbReference>
<reference evidence="12 13" key="5">
    <citation type="journal article" date="2010" name="Appl. Environ. Microbiol.">
        <title>phrR-like gene praR of Azorhizobium caulinodans ORS571 is essential for symbiosis with Sesbania rostrata and is involved in expression of reb genes.</title>
        <authorList>
            <person name="Akiba N."/>
            <person name="Aono T."/>
            <person name="Toyazaki H."/>
            <person name="Sato S."/>
            <person name="Oyaizu H."/>
        </authorList>
    </citation>
    <scope>NUCLEOTIDE SEQUENCE [LARGE SCALE GENOMIC DNA]</scope>
    <source>
        <strain evidence="13">ATCC 43989 / DSM 5975 / JCM 20966 / LMG 6465 / NBRC 14845 / NCIMB 13405 / ORS 571</strain>
    </source>
</reference>
<dbReference type="AlphaFoldDB" id="A8HWV5"/>
<dbReference type="eggNOG" id="COG0521">
    <property type="taxonomic scope" value="Bacteria"/>
</dbReference>
<evidence type="ECO:0000256" key="7">
    <source>
        <dbReference type="ARBA" id="ARBA00022840"/>
    </source>
</evidence>
<dbReference type="NCBIfam" id="NF006932">
    <property type="entry name" value="PRK09417.1"/>
    <property type="match status" value="1"/>
</dbReference>
<dbReference type="PANTHER" id="PTHR43764">
    <property type="entry name" value="MOLYBDENUM COFACTOR BIOSYNTHESIS"/>
    <property type="match status" value="1"/>
</dbReference>
<evidence type="ECO:0000256" key="5">
    <source>
        <dbReference type="ARBA" id="ARBA00022679"/>
    </source>
</evidence>
<evidence type="ECO:0000256" key="1">
    <source>
        <dbReference type="ARBA" id="ARBA00005046"/>
    </source>
</evidence>
<keyword evidence="5" id="KW-0808">Transferase</keyword>
<keyword evidence="6" id="KW-0547">Nucleotide-binding</keyword>
<protein>
    <recommendedName>
        <fullName evidence="4">Molybdopterin adenylyltransferase</fullName>
        <ecNumber evidence="3">2.7.7.75</ecNumber>
    </recommendedName>
</protein>
<evidence type="ECO:0000256" key="3">
    <source>
        <dbReference type="ARBA" id="ARBA00012509"/>
    </source>
</evidence>
<dbReference type="GO" id="GO:0061598">
    <property type="term" value="F:molybdopterin adenylyltransferase activity"/>
    <property type="evidence" value="ECO:0007669"/>
    <property type="project" value="UniProtKB-EC"/>
</dbReference>
<keyword evidence="8" id="KW-0501">Molybdenum cofactor biosynthesis</keyword>
<dbReference type="EMBL" id="AP009384">
    <property type="protein sequence ID" value="BAF87429.1"/>
    <property type="molecule type" value="Genomic_DNA"/>
</dbReference>
<comment type="pathway">
    <text evidence="1">Cofactor biosynthesis; molybdopterin biosynthesis.</text>
</comment>
<dbReference type="FunFam" id="3.40.980.10:FF:000005">
    <property type="entry name" value="Molybdopterin biosynthesis mog protein"/>
    <property type="match status" value="1"/>
</dbReference>
<dbReference type="SUPFAM" id="SSF53218">
    <property type="entry name" value="Molybdenum cofactor biosynthesis proteins"/>
    <property type="match status" value="1"/>
</dbReference>
<reference evidence="12 13" key="6">
    <citation type="journal article" date="2011" name="Appl. Environ. Microbiol.">
        <title>Involvement of the azorhizobial chromosome partition gene (parA) in the onset of bacteroid differentiation during Sesbania rostrata stem nodule development.</title>
        <authorList>
            <person name="Liu CT."/>
            <person name="Lee KB."/>
            <person name="Wang YS."/>
            <person name="Peng MH."/>
            <person name="Lee KT."/>
            <person name="Suzuki S."/>
            <person name="Suzuki T."/>
            <person name="Oyaizu H."/>
        </authorList>
    </citation>
    <scope>NUCLEOTIDE SEQUENCE [LARGE SCALE GENOMIC DNA]</scope>
    <source>
        <strain evidence="13">ATCC 43989 / DSM 5975 / JCM 20966 / LMG 6465 / NBRC 14845 / NCIMB 13405 / ORS 571</strain>
    </source>
</reference>
<feature type="domain" description="MoaB/Mog" evidence="11">
    <location>
        <begin position="5"/>
        <end position="151"/>
    </location>
</feature>
<comment type="function">
    <text evidence="10">Catalyzes the adenylation of molybdopterin as part of the biosynthesis of the molybdenum-cofactor.</text>
</comment>
<keyword evidence="7" id="KW-0067">ATP-binding</keyword>
<comment type="similarity">
    <text evidence="2">Belongs to the MoaB/Mog family.</text>
</comment>
<reference evidence="12 13" key="4">
    <citation type="journal article" date="2009" name="Appl. Environ. Microbiol.">
        <title>Comparative genome-wide transcriptional profiling of Azorhizobium caulinodans ORS571 grown under free-living and symbiotic conditions.</title>
        <authorList>
            <person name="Tsukada S."/>
            <person name="Aono T."/>
            <person name="Akiba N."/>
            <person name="Lee KB."/>
            <person name="Liu CT."/>
            <person name="Toyazaki H."/>
            <person name="Oyaizu H."/>
        </authorList>
    </citation>
    <scope>NUCLEOTIDE SEQUENCE [LARGE SCALE GENOMIC DNA]</scope>
    <source>
        <strain evidence="13">ATCC 43989 / DSM 5975 / JCM 20966 / LMG 6465 / NBRC 14845 / NCIMB 13405 / ORS 571</strain>
    </source>
</reference>
<evidence type="ECO:0000256" key="2">
    <source>
        <dbReference type="ARBA" id="ARBA00006112"/>
    </source>
</evidence>
<keyword evidence="13" id="KW-1185">Reference proteome</keyword>
<evidence type="ECO:0000313" key="13">
    <source>
        <dbReference type="Proteomes" id="UP000000270"/>
    </source>
</evidence>
<reference evidence="12 13" key="3">
    <citation type="journal article" date="2008" name="BMC Genomics">
        <title>The genome of the versatile nitrogen fixer Azorhizobium caulinodans ORS571.</title>
        <authorList>
            <person name="Lee KB."/>
            <person name="Backer P.D."/>
            <person name="Aono T."/>
            <person name="Liu CT."/>
            <person name="Suzuki S."/>
            <person name="Suzuki T."/>
            <person name="Kaneko T."/>
            <person name="Yamada M."/>
            <person name="Tabata S."/>
            <person name="Kupfer D.M."/>
            <person name="Najar F.Z."/>
            <person name="Wiley G.B."/>
            <person name="Roe B."/>
            <person name="Binnewies T.T."/>
            <person name="Ussery D.W."/>
            <person name="D'Haeze W."/>
            <person name="Herder J.D."/>
            <person name="Gevers D."/>
            <person name="Vereecke D."/>
            <person name="Holsters M."/>
            <person name="Oyaizu H."/>
        </authorList>
    </citation>
    <scope>NUCLEOTIDE SEQUENCE [LARGE SCALE GENOMIC DNA]</scope>
    <source>
        <strain evidence="13">ATCC 43989 / DSM 5975 / JCM 20966 / LMG 6465 / NBRC 14845 / NCIMB 13405 / ORS 571</strain>
    </source>
</reference>
<dbReference type="Gene3D" id="3.40.980.10">
    <property type="entry name" value="MoaB/Mog-like domain"/>
    <property type="match status" value="1"/>
</dbReference>
<evidence type="ECO:0000256" key="10">
    <source>
        <dbReference type="ARBA" id="ARBA00058212"/>
    </source>
</evidence>
<dbReference type="InterPro" id="IPR036425">
    <property type="entry name" value="MoaB/Mog-like_dom_sf"/>
</dbReference>